<dbReference type="RefSeq" id="WP_214613483.1">
    <property type="nucleotide sequence ID" value="NZ_JACATN010000008.1"/>
</dbReference>
<dbReference type="Gene3D" id="2.60.120.200">
    <property type="match status" value="1"/>
</dbReference>
<name>A0ABS5WJH4_9FLAO</name>
<organism evidence="1 2">
    <name type="scientific">Zobellia barbeyronii</name>
    <dbReference type="NCBI Taxonomy" id="2748009"/>
    <lineage>
        <taxon>Bacteria</taxon>
        <taxon>Pseudomonadati</taxon>
        <taxon>Bacteroidota</taxon>
        <taxon>Flavobacteriia</taxon>
        <taxon>Flavobacteriales</taxon>
        <taxon>Flavobacteriaceae</taxon>
        <taxon>Zobellia</taxon>
    </lineage>
</organism>
<keyword evidence="1" id="KW-0456">Lyase</keyword>
<evidence type="ECO:0000313" key="1">
    <source>
        <dbReference type="EMBL" id="MBT2163547.1"/>
    </source>
</evidence>
<evidence type="ECO:0000313" key="2">
    <source>
        <dbReference type="Proteomes" id="UP000740413"/>
    </source>
</evidence>
<dbReference type="GO" id="GO:0016829">
    <property type="term" value="F:lyase activity"/>
    <property type="evidence" value="ECO:0007669"/>
    <property type="project" value="UniProtKB-KW"/>
</dbReference>
<gene>
    <name evidence="1" type="ORF">HW347_19910</name>
</gene>
<dbReference type="InterPro" id="IPR025975">
    <property type="entry name" value="Polysacc_lyase"/>
</dbReference>
<reference evidence="2" key="2">
    <citation type="submission" date="2023-07" db="EMBL/GenBank/DDBJ databases">
        <title>Zobellia barbeyronii sp. nov., a new marine flavobacterium, isolated from green and red algae.</title>
        <authorList>
            <person name="Nedashkovskaya O.I."/>
            <person name="Otstavnykh N."/>
            <person name="Zhukova N."/>
            <person name="Guzev K."/>
            <person name="Chausova V."/>
            <person name="Tekutyeva L."/>
            <person name="Mikhailov V."/>
            <person name="Isaeva M."/>
        </authorList>
    </citation>
    <scope>NUCLEOTIDE SEQUENCE [LARGE SCALE GENOMIC DNA]</scope>
    <source>
        <strain evidence="2">KMM 6746</strain>
    </source>
</reference>
<protein>
    <submittedName>
        <fullName evidence="1">Heparin lyase I family protein</fullName>
    </submittedName>
</protein>
<dbReference type="Pfam" id="PF14099">
    <property type="entry name" value="Polysacc_lyase"/>
    <property type="match status" value="1"/>
</dbReference>
<sequence length="330" mass="36724">MRNFSGFGILIGIIGLLAITTATVYVSTDNFFSDSLSPINYNTTSLTKLDTTAYCHSKGGKANESGLKEWCWKNFTTPKYSGRKGSNLIKGQLKLNSECSENQISIVDGQIRFGVNPQKPKPAKWCSKEYNYRAELSTAPWPVNQEKGTEEWFGWTYTFGDNYSIDSKVPWLFFQIHEGTTGLPPQVALWCMNNKGPGSGKPGEIHVVNNASAYKNQYSPTGVTPLAGQTVSIVVHVVYGDSYNGLLEVWLDGRKVHGRNVRTVRASNEVGGNAKWGIYKWRWSDSKGVEQSLLQGIDHLETFMGPLKIVTRKPGELNYLDDAYQMVAPK</sequence>
<keyword evidence="2" id="KW-1185">Reference proteome</keyword>
<comment type="caution">
    <text evidence="1">The sequence shown here is derived from an EMBL/GenBank/DDBJ whole genome shotgun (WGS) entry which is preliminary data.</text>
</comment>
<accession>A0ABS5WJH4</accession>
<proteinExistence type="predicted"/>
<dbReference type="Proteomes" id="UP000740413">
    <property type="component" value="Unassembled WGS sequence"/>
</dbReference>
<reference evidence="1 2" key="1">
    <citation type="submission" date="2020-06" db="EMBL/GenBank/DDBJ databases">
        <authorList>
            <person name="Isaeva M.P."/>
            <person name="Chernysheva N.Y."/>
        </authorList>
    </citation>
    <scope>NUCLEOTIDE SEQUENCE [LARGE SCALE GENOMIC DNA]</scope>
    <source>
        <strain evidence="1 2">KMM 6746</strain>
    </source>
</reference>
<dbReference type="EMBL" id="JACATN010000008">
    <property type="protein sequence ID" value="MBT2163547.1"/>
    <property type="molecule type" value="Genomic_DNA"/>
</dbReference>